<evidence type="ECO:0000256" key="1">
    <source>
        <dbReference type="ARBA" id="ARBA00023186"/>
    </source>
</evidence>
<dbReference type="Pfam" id="PF02179">
    <property type="entry name" value="BAG"/>
    <property type="match status" value="1"/>
</dbReference>
<feature type="domain" description="Ubiquitin-like" evidence="4">
    <location>
        <begin position="51"/>
        <end position="121"/>
    </location>
</feature>
<evidence type="ECO:0000256" key="3">
    <source>
        <dbReference type="SAM" id="MobiDB-lite"/>
    </source>
</evidence>
<evidence type="ECO:0000256" key="2">
    <source>
        <dbReference type="ARBA" id="ARBA00058673"/>
    </source>
</evidence>
<dbReference type="Gene3D" id="1.20.58.120">
    <property type="entry name" value="BAG domain"/>
    <property type="match status" value="1"/>
</dbReference>
<name>A0AAD8JSM6_TARER</name>
<dbReference type="InterPro" id="IPR000626">
    <property type="entry name" value="Ubiquitin-like_dom"/>
</dbReference>
<protein>
    <recommendedName>
        <fullName evidence="8">BAG family molecular chaperone regulator 1</fullName>
    </recommendedName>
</protein>
<dbReference type="GO" id="GO:0050821">
    <property type="term" value="P:protein stabilization"/>
    <property type="evidence" value="ECO:0007669"/>
    <property type="project" value="TreeGrafter"/>
</dbReference>
<dbReference type="GO" id="GO:0005737">
    <property type="term" value="C:cytoplasm"/>
    <property type="evidence" value="ECO:0007669"/>
    <property type="project" value="UniProtKB-ARBA"/>
</dbReference>
<organism evidence="6 7">
    <name type="scientific">Tagetes erecta</name>
    <name type="common">African marigold</name>
    <dbReference type="NCBI Taxonomy" id="13708"/>
    <lineage>
        <taxon>Eukaryota</taxon>
        <taxon>Viridiplantae</taxon>
        <taxon>Streptophyta</taxon>
        <taxon>Embryophyta</taxon>
        <taxon>Tracheophyta</taxon>
        <taxon>Spermatophyta</taxon>
        <taxon>Magnoliopsida</taxon>
        <taxon>eudicotyledons</taxon>
        <taxon>Gunneridae</taxon>
        <taxon>Pentapetalae</taxon>
        <taxon>asterids</taxon>
        <taxon>campanulids</taxon>
        <taxon>Asterales</taxon>
        <taxon>Asteraceae</taxon>
        <taxon>Asteroideae</taxon>
        <taxon>Heliantheae alliance</taxon>
        <taxon>Tageteae</taxon>
        <taxon>Tagetes</taxon>
    </lineage>
</organism>
<evidence type="ECO:0000313" key="6">
    <source>
        <dbReference type="EMBL" id="KAK1409163.1"/>
    </source>
</evidence>
<dbReference type="PANTHER" id="PTHR12329">
    <property type="entry name" value="BCL2-ASSOCIATED ATHANOGENE"/>
    <property type="match status" value="1"/>
</dbReference>
<proteinExistence type="predicted"/>
<dbReference type="GO" id="GO:0000774">
    <property type="term" value="F:adenyl-nucleotide exchange factor activity"/>
    <property type="evidence" value="ECO:0007669"/>
    <property type="project" value="TreeGrafter"/>
</dbReference>
<dbReference type="EMBL" id="JAUHHV010000010">
    <property type="protein sequence ID" value="KAK1409163.1"/>
    <property type="molecule type" value="Genomic_DNA"/>
</dbReference>
<dbReference type="InterPro" id="IPR036533">
    <property type="entry name" value="BAG_dom_sf"/>
</dbReference>
<dbReference type="SMART" id="SM00264">
    <property type="entry name" value="BAG"/>
    <property type="match status" value="1"/>
</dbReference>
<dbReference type="InterPro" id="IPR039773">
    <property type="entry name" value="BAG_chaperone_regulator"/>
</dbReference>
<keyword evidence="1" id="KW-0143">Chaperone</keyword>
<dbReference type="PROSITE" id="PS50053">
    <property type="entry name" value="UBIQUITIN_2"/>
    <property type="match status" value="1"/>
</dbReference>
<dbReference type="SUPFAM" id="SSF54236">
    <property type="entry name" value="Ubiquitin-like"/>
    <property type="match status" value="1"/>
</dbReference>
<sequence>MMHMRTKATEPVTVNGRSTGAGGDKEWEVRPGGMLVQRRDPNEEQNRVPPPTIRVRVKYGSIYHEININSQATFGELKKMLTGATGLHHEDQKLMYKDKERSSKTYLDVVGVKDRSKMVLVEDPISKEKRYIEMRNNAKMEKAAKSISEISLEVDRLAGQVSALESVISKGGKVAEKTLLNLIELLMNQLLKLDGITAEGDVKLQRKMQVKRVQKYVETLDVLKIKNSISGTNENENERPIQEPPASQNQHLQNKPHQPPVFPNSKRSIGNYLSNPVIAKHQPPPRNSTSGDVVVTTQWETFDSVSAPPANSANTIHPKFIWDLL</sequence>
<feature type="region of interest" description="Disordered" evidence="3">
    <location>
        <begin position="229"/>
        <end position="267"/>
    </location>
</feature>
<dbReference type="InterPro" id="IPR029071">
    <property type="entry name" value="Ubiquitin-like_domsf"/>
</dbReference>
<dbReference type="GO" id="GO:0005634">
    <property type="term" value="C:nucleus"/>
    <property type="evidence" value="ECO:0007669"/>
    <property type="project" value="UniProtKB-ARBA"/>
</dbReference>
<dbReference type="InterPro" id="IPR003103">
    <property type="entry name" value="BAG_domain"/>
</dbReference>
<dbReference type="SUPFAM" id="SSF63491">
    <property type="entry name" value="BAG domain"/>
    <property type="match status" value="1"/>
</dbReference>
<keyword evidence="7" id="KW-1185">Reference proteome</keyword>
<dbReference type="GO" id="GO:0051087">
    <property type="term" value="F:protein-folding chaperone binding"/>
    <property type="evidence" value="ECO:0007669"/>
    <property type="project" value="InterPro"/>
</dbReference>
<dbReference type="Gene3D" id="3.10.20.90">
    <property type="entry name" value="Phosphatidylinositol 3-kinase Catalytic Subunit, Chain A, domain 1"/>
    <property type="match status" value="1"/>
</dbReference>
<feature type="compositionally biased region" description="Polar residues" evidence="3">
    <location>
        <begin position="245"/>
        <end position="256"/>
    </location>
</feature>
<evidence type="ECO:0000259" key="4">
    <source>
        <dbReference type="PROSITE" id="PS50053"/>
    </source>
</evidence>
<comment type="caution">
    <text evidence="6">The sequence shown here is derived from an EMBL/GenBank/DDBJ whole genome shotgun (WGS) entry which is preliminary data.</text>
</comment>
<dbReference type="FunFam" id="1.20.58.120:FF:000011">
    <property type="entry name" value="BAG family molecular chaperone regulator 1"/>
    <property type="match status" value="1"/>
</dbReference>
<comment type="function">
    <text evidence="2">Co-chaperone that regulates diverse cellular pathways, such as programmed cell death and stress responses.</text>
</comment>
<dbReference type="PANTHER" id="PTHR12329:SF11">
    <property type="entry name" value="BAG FAMILY MOLECULAR CHAPERONE REGULATOR 1"/>
    <property type="match status" value="1"/>
</dbReference>
<evidence type="ECO:0008006" key="8">
    <source>
        <dbReference type="Google" id="ProtNLM"/>
    </source>
</evidence>
<dbReference type="AlphaFoldDB" id="A0AAD8JSM6"/>
<evidence type="ECO:0000259" key="5">
    <source>
        <dbReference type="PROSITE" id="PS51035"/>
    </source>
</evidence>
<gene>
    <name evidence="6" type="ORF">QVD17_35688</name>
</gene>
<feature type="region of interest" description="Disordered" evidence="3">
    <location>
        <begin position="1"/>
        <end position="28"/>
    </location>
</feature>
<reference evidence="6" key="1">
    <citation type="journal article" date="2023" name="bioRxiv">
        <title>Improved chromosome-level genome assembly for marigold (Tagetes erecta).</title>
        <authorList>
            <person name="Jiang F."/>
            <person name="Yuan L."/>
            <person name="Wang S."/>
            <person name="Wang H."/>
            <person name="Xu D."/>
            <person name="Wang A."/>
            <person name="Fan W."/>
        </authorList>
    </citation>
    <scope>NUCLEOTIDE SEQUENCE</scope>
    <source>
        <strain evidence="6">WSJ</strain>
        <tissue evidence="6">Leaf</tissue>
    </source>
</reference>
<evidence type="ECO:0000313" key="7">
    <source>
        <dbReference type="Proteomes" id="UP001229421"/>
    </source>
</evidence>
<dbReference type="PROSITE" id="PS51035">
    <property type="entry name" value="BAG"/>
    <property type="match status" value="1"/>
</dbReference>
<feature type="domain" description="BAG" evidence="5">
    <location>
        <begin position="146"/>
        <end position="224"/>
    </location>
</feature>
<dbReference type="Proteomes" id="UP001229421">
    <property type="component" value="Unassembled WGS sequence"/>
</dbReference>
<dbReference type="FunFam" id="3.10.20.90:FF:000298">
    <property type="entry name" value="BAG family molecular chaperone regulator 1"/>
    <property type="match status" value="1"/>
</dbReference>
<accession>A0AAD8JSM6</accession>